<organism evidence="13 14">
    <name type="scientific">Leptobrachium leishanense</name>
    <name type="common">Leishan spiny toad</name>
    <dbReference type="NCBI Taxonomy" id="445787"/>
    <lineage>
        <taxon>Eukaryota</taxon>
        <taxon>Metazoa</taxon>
        <taxon>Chordata</taxon>
        <taxon>Craniata</taxon>
        <taxon>Vertebrata</taxon>
        <taxon>Euteleostomi</taxon>
        <taxon>Amphibia</taxon>
        <taxon>Batrachia</taxon>
        <taxon>Anura</taxon>
        <taxon>Pelobatoidea</taxon>
        <taxon>Megophryidae</taxon>
        <taxon>Leptobrachium</taxon>
    </lineage>
</organism>
<keyword evidence="7" id="KW-0804">Transcription</keyword>
<keyword evidence="4" id="KW-0677">Repeat</keyword>
<accession>A0A8C5MCT7</accession>
<dbReference type="PROSITE" id="PS50112">
    <property type="entry name" value="PAS"/>
    <property type="match status" value="1"/>
</dbReference>
<keyword evidence="3" id="KW-0963">Cytoplasm</keyword>
<evidence type="ECO:0000313" key="14">
    <source>
        <dbReference type="Proteomes" id="UP000694569"/>
    </source>
</evidence>
<keyword evidence="5" id="KW-0805">Transcription regulation</keyword>
<evidence type="ECO:0000256" key="7">
    <source>
        <dbReference type="ARBA" id="ARBA00023163"/>
    </source>
</evidence>
<dbReference type="GO" id="GO:0000976">
    <property type="term" value="F:transcription cis-regulatory region binding"/>
    <property type="evidence" value="ECO:0007669"/>
    <property type="project" value="TreeGrafter"/>
</dbReference>
<feature type="compositionally biased region" description="Polar residues" evidence="11">
    <location>
        <begin position="412"/>
        <end position="428"/>
    </location>
</feature>
<feature type="region of interest" description="Disordered" evidence="11">
    <location>
        <begin position="839"/>
        <end position="871"/>
    </location>
</feature>
<dbReference type="Proteomes" id="UP000694569">
    <property type="component" value="Unplaced"/>
</dbReference>
<name>A0A8C5MCT7_9ANUR</name>
<dbReference type="InterPro" id="IPR000014">
    <property type="entry name" value="PAS"/>
</dbReference>
<dbReference type="PANTHER" id="PTHR11269:SF9">
    <property type="entry name" value="PERIOD CIRCADIAN PROTEIN HOMOLOG 2"/>
    <property type="match status" value="1"/>
</dbReference>
<dbReference type="InterPro" id="IPR050760">
    <property type="entry name" value="Period_circadian_regulator"/>
</dbReference>
<dbReference type="GO" id="GO:0005634">
    <property type="term" value="C:nucleus"/>
    <property type="evidence" value="ECO:0007669"/>
    <property type="project" value="UniProtKB-SubCell"/>
</dbReference>
<dbReference type="InterPro" id="IPR057310">
    <property type="entry name" value="PER1-3_bHLH"/>
</dbReference>
<keyword evidence="8" id="KW-0539">Nucleus</keyword>
<dbReference type="GO" id="GO:0043153">
    <property type="term" value="P:entrainment of circadian clock by photoperiod"/>
    <property type="evidence" value="ECO:0007669"/>
    <property type="project" value="TreeGrafter"/>
</dbReference>
<feature type="region of interest" description="Disordered" evidence="11">
    <location>
        <begin position="897"/>
        <end position="920"/>
    </location>
</feature>
<evidence type="ECO:0000256" key="8">
    <source>
        <dbReference type="ARBA" id="ARBA00023242"/>
    </source>
</evidence>
<dbReference type="PANTHER" id="PTHR11269">
    <property type="entry name" value="PERIOD CIRCADIAN PROTEIN"/>
    <property type="match status" value="1"/>
</dbReference>
<protein>
    <recommendedName>
        <fullName evidence="9">Period circadian protein homolog 2</fullName>
    </recommendedName>
    <alternativeName>
        <fullName evidence="10">Circadian clock protein PERIOD 2</fullName>
    </alternativeName>
</protein>
<dbReference type="AlphaFoldDB" id="A0A8C5MCT7"/>
<dbReference type="Gene3D" id="3.30.450.20">
    <property type="entry name" value="PAS domain"/>
    <property type="match status" value="2"/>
</dbReference>
<dbReference type="SUPFAM" id="SSF55785">
    <property type="entry name" value="PYP-like sensor domain (PAS domain)"/>
    <property type="match status" value="1"/>
</dbReference>
<feature type="compositionally biased region" description="Low complexity" evidence="11">
    <location>
        <begin position="398"/>
        <end position="411"/>
    </location>
</feature>
<feature type="region of interest" description="Disordered" evidence="11">
    <location>
        <begin position="398"/>
        <end position="429"/>
    </location>
</feature>
<evidence type="ECO:0000256" key="1">
    <source>
        <dbReference type="ARBA" id="ARBA00004123"/>
    </source>
</evidence>
<dbReference type="Pfam" id="PF23170">
    <property type="entry name" value="bHLH_PER"/>
    <property type="match status" value="1"/>
</dbReference>
<evidence type="ECO:0000256" key="9">
    <source>
        <dbReference type="ARBA" id="ARBA00039684"/>
    </source>
</evidence>
<feature type="region of interest" description="Disordered" evidence="11">
    <location>
        <begin position="629"/>
        <end position="687"/>
    </location>
</feature>
<keyword evidence="14" id="KW-1185">Reference proteome</keyword>
<dbReference type="Pfam" id="PF12114">
    <property type="entry name" value="Period_C"/>
    <property type="match status" value="1"/>
</dbReference>
<dbReference type="InterPro" id="IPR035965">
    <property type="entry name" value="PAS-like_dom_sf"/>
</dbReference>
<evidence type="ECO:0000256" key="2">
    <source>
        <dbReference type="ARBA" id="ARBA00004496"/>
    </source>
</evidence>
<dbReference type="SMART" id="SM00091">
    <property type="entry name" value="PAS"/>
    <property type="match status" value="2"/>
</dbReference>
<feature type="domain" description="PAS" evidence="12">
    <location>
        <begin position="267"/>
        <end position="310"/>
    </location>
</feature>
<dbReference type="GO" id="GO:0032922">
    <property type="term" value="P:circadian regulation of gene expression"/>
    <property type="evidence" value="ECO:0007669"/>
    <property type="project" value="TreeGrafter"/>
</dbReference>
<evidence type="ECO:0000259" key="12">
    <source>
        <dbReference type="PROSITE" id="PS50112"/>
    </source>
</evidence>
<dbReference type="InterPro" id="IPR048814">
    <property type="entry name" value="Per1-3_PAS-A"/>
</dbReference>
<proteinExistence type="predicted"/>
<evidence type="ECO:0000256" key="3">
    <source>
        <dbReference type="ARBA" id="ARBA00022490"/>
    </source>
</evidence>
<keyword evidence="6" id="KW-0090">Biological rhythms</keyword>
<reference evidence="13" key="2">
    <citation type="submission" date="2025-09" db="UniProtKB">
        <authorList>
            <consortium name="Ensembl"/>
        </authorList>
    </citation>
    <scope>IDENTIFICATION</scope>
</reference>
<evidence type="ECO:0000256" key="4">
    <source>
        <dbReference type="ARBA" id="ARBA00022737"/>
    </source>
</evidence>
<feature type="compositionally biased region" description="Basic residues" evidence="11">
    <location>
        <begin position="648"/>
        <end position="659"/>
    </location>
</feature>
<dbReference type="GO" id="GO:0001222">
    <property type="term" value="F:transcription corepressor binding"/>
    <property type="evidence" value="ECO:0007669"/>
    <property type="project" value="TreeGrafter"/>
</dbReference>
<dbReference type="FunFam" id="3.30.450.20:FF:000013">
    <property type="entry name" value="Period circadian protein homolog 2"/>
    <property type="match status" value="1"/>
</dbReference>
<evidence type="ECO:0000256" key="6">
    <source>
        <dbReference type="ARBA" id="ARBA00023108"/>
    </source>
</evidence>
<evidence type="ECO:0000313" key="13">
    <source>
        <dbReference type="Ensembl" id="ENSLLEP00000012705.1"/>
    </source>
</evidence>
<reference evidence="13" key="1">
    <citation type="submission" date="2025-08" db="UniProtKB">
        <authorList>
            <consortium name="Ensembl"/>
        </authorList>
    </citation>
    <scope>IDENTIFICATION</scope>
</reference>
<evidence type="ECO:0000256" key="11">
    <source>
        <dbReference type="SAM" id="MobiDB-lite"/>
    </source>
</evidence>
<dbReference type="FunFam" id="3.30.450.20:FF:000004">
    <property type="entry name" value="Period circadian protein homolog 3"/>
    <property type="match status" value="1"/>
</dbReference>
<comment type="subcellular location">
    <subcellularLocation>
        <location evidence="2">Cytoplasm</location>
    </subcellularLocation>
    <subcellularLocation>
        <location evidence="1">Nucleus</location>
    </subcellularLocation>
</comment>
<evidence type="ECO:0000256" key="5">
    <source>
        <dbReference type="ARBA" id="ARBA00023015"/>
    </source>
</evidence>
<evidence type="ECO:0000256" key="10">
    <source>
        <dbReference type="ARBA" id="ARBA00042893"/>
    </source>
</evidence>
<dbReference type="GO" id="GO:0005737">
    <property type="term" value="C:cytoplasm"/>
    <property type="evidence" value="ECO:0007669"/>
    <property type="project" value="UniProtKB-SubCell"/>
</dbReference>
<dbReference type="Ensembl" id="ENSLLET00000013197.1">
    <property type="protein sequence ID" value="ENSLLEP00000012705.1"/>
    <property type="gene ID" value="ENSLLEG00000007939.1"/>
</dbReference>
<dbReference type="Pfam" id="PF21353">
    <property type="entry name" value="Per3-like_PAS-A"/>
    <property type="match status" value="1"/>
</dbReference>
<feature type="region of interest" description="Disordered" evidence="11">
    <location>
        <begin position="15"/>
        <end position="37"/>
    </location>
</feature>
<dbReference type="InterPro" id="IPR013655">
    <property type="entry name" value="PAS_fold_3"/>
</dbReference>
<feature type="compositionally biased region" description="Low complexity" evidence="11">
    <location>
        <begin position="911"/>
        <end position="920"/>
    </location>
</feature>
<dbReference type="GeneTree" id="ENSGT00940000156342"/>
<dbReference type="Pfam" id="PF08447">
    <property type="entry name" value="PAS_3"/>
    <property type="match status" value="1"/>
</dbReference>
<dbReference type="GO" id="GO:0000122">
    <property type="term" value="P:negative regulation of transcription by RNA polymerase II"/>
    <property type="evidence" value="ECO:0007669"/>
    <property type="project" value="TreeGrafter"/>
</dbReference>
<dbReference type="CDD" id="cd00130">
    <property type="entry name" value="PAS"/>
    <property type="match status" value="1"/>
</dbReference>
<dbReference type="InterPro" id="IPR022728">
    <property type="entry name" value="Period_circadian-like_C"/>
</dbReference>
<sequence length="1043" mass="115250">GELCNALTPSPTKSITWAWRPARGPPPPSEQPAKAKTQKDLMKILKELRSYLPPEKRSRGKSNTVAAVRYALHCIQQVKANEEYYQLLMANEKQPCGLDVSCYTIQEIANITTEYTKNNMDVFAVAVSLVTGQILYISEQATVVLRCGADVFSRVRFVELLAPQDVNVFYSSTTPYRLPSWSICNGAEKSFYCRISCGRESRKELSYHPFRMTPYLIRAQLEDSGLEQLCCVLFAERVHSGYEAPRIPADKRIFTTTHTPSCLFQDVDERAVPLLGYLPQDLIGSPIILHLHPSDRPLMLAVHKKILQHGGQPFEFSPIRFCARNGEYITIDTSWSSFINPWSRKVAFIIGRHKVRMGPVNEDLFTAPPGTVDQTLQPEVQEITEQIHQLLMQPVHNSSSSGYGSLGSNGSHENPMSAASSSDSNGNINEDMKDIHVSFVKVLMTLRLNDQFLSSIMPKLPGPAPRQYLNSRSLEDSDPGPTLNTLSEVADMNHCPLQPPVSITTIPGPGCHPSLASLPVPGPSSFPVLVPLPTATKAESVVSLTSHCSYSSTIVHVGDKKLHPEIEFEDAPAQVKAVPPEKEPCRRLGLTKEILLAHTQKEENDFLSGFMDVKKLSAFQSRCNSYLHERPGASRSRCPQGPDATWKKTGKNRKPKAKRVRPESWDSSSSSIPHPHRQPLTGLNTTAWSQSGTSLASYPPLPYPVLPAYTMPVFPPQPIPTPNEVPHVPTTSPCSMQPFTAPMFPPVMALVMPNYMYPPTMPPVIYPVSGPQPPFPVQPPSYHAFPVPQTSYAPQPVQRISWCSTPRNPQSPLLFQSRCSSPLQLNLLQLEESQKAERSELVKGVTNTISIPPHPIEEAESPEDGQTSDARSACSDLMDLLLHEDASCGTCSASSAVSESMTSGSHGHGTSGSQTGRTGSSLTSCSSKYFGSVDSSENNQLLKKTQGKETASTKTAIKYILQDPMWLLMANADENVMINYQIPLRDVDSILREDKEKLKCLQKLQPRFTDEQKKELGEIHSWIQRGGLPQAVEVKVSATKCYR</sequence>